<evidence type="ECO:0000256" key="3">
    <source>
        <dbReference type="ARBA" id="ARBA00022833"/>
    </source>
</evidence>
<reference evidence="5 6" key="1">
    <citation type="submission" date="2016-08" db="EMBL/GenBank/DDBJ databases">
        <title>A novel genetic cassette of butanologenic Thermoanaerobacterium thermosaccharolyticum that directly convert cellulose to butanol.</title>
        <authorList>
            <person name="Li T."/>
            <person name="He J."/>
        </authorList>
    </citation>
    <scope>NUCLEOTIDE SEQUENCE [LARGE SCALE GENOMIC DNA]</scope>
    <source>
        <strain evidence="5 6">TG57</strain>
    </source>
</reference>
<evidence type="ECO:0000313" key="6">
    <source>
        <dbReference type="Proteomes" id="UP000214975"/>
    </source>
</evidence>
<proteinExistence type="inferred from homology"/>
<evidence type="ECO:0000313" key="5">
    <source>
        <dbReference type="EMBL" id="AST57564.1"/>
    </source>
</evidence>
<gene>
    <name evidence="4" type="primary">hypA</name>
    <name evidence="5" type="ORF">Thert_01539</name>
</gene>
<dbReference type="RefSeq" id="WP_015310678.1">
    <property type="nucleotide sequence ID" value="NZ_CP016893.1"/>
</dbReference>
<feature type="binding site" evidence="4">
    <location>
        <position position="2"/>
    </location>
    <ligand>
        <name>Ni(2+)</name>
        <dbReference type="ChEBI" id="CHEBI:49786"/>
    </ligand>
</feature>
<dbReference type="HAMAP" id="MF_00213">
    <property type="entry name" value="HypA_HybF"/>
    <property type="match status" value="1"/>
</dbReference>
<dbReference type="EMBL" id="CP016893">
    <property type="protein sequence ID" value="AST57564.1"/>
    <property type="molecule type" value="Genomic_DNA"/>
</dbReference>
<accession>A0A223HZ43</accession>
<dbReference type="Proteomes" id="UP000214975">
    <property type="component" value="Chromosome"/>
</dbReference>
<sequence length="113" mass="12861">MHELSITESIVNMVSDEVKKRNINKVTKINIVLGELTGFEEDSIKFYFDVLSEGTPLYGAELNFKRVKAEFKCRNCGMIYNRGNFTFKCPYCGSSGVLIEKGKELYIDSIDVE</sequence>
<feature type="binding site" evidence="4">
    <location>
        <position position="73"/>
    </location>
    <ligand>
        <name>Zn(2+)</name>
        <dbReference type="ChEBI" id="CHEBI:29105"/>
    </ligand>
</feature>
<dbReference type="InterPro" id="IPR000688">
    <property type="entry name" value="HypA/HybF"/>
</dbReference>
<dbReference type="GO" id="GO:0051604">
    <property type="term" value="P:protein maturation"/>
    <property type="evidence" value="ECO:0007669"/>
    <property type="project" value="InterPro"/>
</dbReference>
<protein>
    <recommendedName>
        <fullName evidence="4">Hydrogenase maturation factor HypA</fullName>
    </recommendedName>
</protein>
<dbReference type="SUPFAM" id="SSF57802">
    <property type="entry name" value="Rubredoxin-like"/>
    <property type="match status" value="1"/>
</dbReference>
<feature type="binding site" evidence="4">
    <location>
        <position position="89"/>
    </location>
    <ligand>
        <name>Zn(2+)</name>
        <dbReference type="ChEBI" id="CHEBI:29105"/>
    </ligand>
</feature>
<feature type="binding site" evidence="4">
    <location>
        <position position="76"/>
    </location>
    <ligand>
        <name>Zn(2+)</name>
        <dbReference type="ChEBI" id="CHEBI:29105"/>
    </ligand>
</feature>
<dbReference type="NCBIfam" id="TIGR00100">
    <property type="entry name" value="hypA"/>
    <property type="match status" value="1"/>
</dbReference>
<dbReference type="Pfam" id="PF01155">
    <property type="entry name" value="HypA"/>
    <property type="match status" value="1"/>
</dbReference>
<evidence type="ECO:0000256" key="1">
    <source>
        <dbReference type="ARBA" id="ARBA00022596"/>
    </source>
</evidence>
<dbReference type="Gene3D" id="3.30.2320.80">
    <property type="match status" value="1"/>
</dbReference>
<dbReference type="PANTHER" id="PTHR34535">
    <property type="entry name" value="HYDROGENASE MATURATION FACTOR HYPA"/>
    <property type="match status" value="1"/>
</dbReference>
<dbReference type="GO" id="GO:0016151">
    <property type="term" value="F:nickel cation binding"/>
    <property type="evidence" value="ECO:0007669"/>
    <property type="project" value="UniProtKB-UniRule"/>
</dbReference>
<name>A0A223HZ43_THETR</name>
<organism evidence="5 6">
    <name type="scientific">Thermoanaerobacterium thermosaccharolyticum</name>
    <name type="common">Clostridium thermosaccharolyticum</name>
    <dbReference type="NCBI Taxonomy" id="1517"/>
    <lineage>
        <taxon>Bacteria</taxon>
        <taxon>Bacillati</taxon>
        <taxon>Bacillota</taxon>
        <taxon>Clostridia</taxon>
        <taxon>Thermoanaerobacterales</taxon>
        <taxon>Thermoanaerobacteraceae</taxon>
        <taxon>Thermoanaerobacterium</taxon>
    </lineage>
</organism>
<evidence type="ECO:0000256" key="4">
    <source>
        <dbReference type="HAMAP-Rule" id="MF_00213"/>
    </source>
</evidence>
<feature type="binding site" evidence="4">
    <location>
        <position position="92"/>
    </location>
    <ligand>
        <name>Zn(2+)</name>
        <dbReference type="ChEBI" id="CHEBI:29105"/>
    </ligand>
</feature>
<comment type="function">
    <text evidence="4">Involved in the maturation of [NiFe] hydrogenases. Required for nickel insertion into the metal center of the hydrogenase.</text>
</comment>
<keyword evidence="1 4" id="KW-0533">Nickel</keyword>
<evidence type="ECO:0000256" key="2">
    <source>
        <dbReference type="ARBA" id="ARBA00022723"/>
    </source>
</evidence>
<comment type="similarity">
    <text evidence="4">Belongs to the HypA/HybF family.</text>
</comment>
<keyword evidence="3 4" id="KW-0862">Zinc</keyword>
<dbReference type="GO" id="GO:0008270">
    <property type="term" value="F:zinc ion binding"/>
    <property type="evidence" value="ECO:0007669"/>
    <property type="project" value="UniProtKB-UniRule"/>
</dbReference>
<dbReference type="AlphaFoldDB" id="A0A223HZ43"/>
<dbReference type="PIRSF" id="PIRSF004761">
    <property type="entry name" value="Hydrgn_mat_HypA"/>
    <property type="match status" value="1"/>
</dbReference>
<dbReference type="PANTHER" id="PTHR34535:SF3">
    <property type="entry name" value="HYDROGENASE MATURATION FACTOR HYPA"/>
    <property type="match status" value="1"/>
</dbReference>
<keyword evidence="2 4" id="KW-0479">Metal-binding</keyword>